<evidence type="ECO:0000313" key="3">
    <source>
        <dbReference type="EMBL" id="SDX00892.1"/>
    </source>
</evidence>
<dbReference type="InterPro" id="IPR051158">
    <property type="entry name" value="Metallophosphoesterase_sf"/>
</dbReference>
<gene>
    <name evidence="3" type="ORF">SAMN05216495_11076</name>
</gene>
<keyword evidence="1" id="KW-0472">Membrane</keyword>
<dbReference type="InterPro" id="IPR004843">
    <property type="entry name" value="Calcineurin-like_PHP"/>
</dbReference>
<dbReference type="Pfam" id="PF00149">
    <property type="entry name" value="Metallophos"/>
    <property type="match status" value="1"/>
</dbReference>
<feature type="domain" description="Calcineurin-like phosphoesterase" evidence="2">
    <location>
        <begin position="144"/>
        <end position="302"/>
    </location>
</feature>
<feature type="transmembrane region" description="Helical" evidence="1">
    <location>
        <begin position="104"/>
        <end position="124"/>
    </location>
</feature>
<evidence type="ECO:0000259" key="2">
    <source>
        <dbReference type="Pfam" id="PF00149"/>
    </source>
</evidence>
<reference evidence="3 4" key="1">
    <citation type="submission" date="2016-10" db="EMBL/GenBank/DDBJ databases">
        <authorList>
            <person name="Varghese N."/>
            <person name="Submissions S."/>
        </authorList>
    </citation>
    <scope>NUCLEOTIDE SEQUENCE [LARGE SCALE GENOMIC DNA]</scope>
    <source>
        <strain evidence="3 4">WCC6</strain>
    </source>
</reference>
<dbReference type="PANTHER" id="PTHR31302:SF0">
    <property type="entry name" value="TRANSMEMBRANE PROTEIN WITH METALLOPHOSPHOESTERASE DOMAIN"/>
    <property type="match status" value="1"/>
</dbReference>
<dbReference type="RefSeq" id="WP_012939074.1">
    <property type="nucleotide sequence ID" value="NZ_CAMEFB010000001.1"/>
</dbReference>
<dbReference type="PANTHER" id="PTHR31302">
    <property type="entry name" value="TRANSMEMBRANE PROTEIN WITH METALLOPHOSPHOESTERASE DOMAIN-RELATED"/>
    <property type="match status" value="1"/>
</dbReference>
<dbReference type="GeneID" id="78335809"/>
<dbReference type="OMA" id="MAPNHLI"/>
<proteinExistence type="predicted"/>
<dbReference type="Gene3D" id="3.60.21.10">
    <property type="match status" value="1"/>
</dbReference>
<accession>A0A1H2Y6R3</accession>
<feature type="transmembrane region" description="Helical" evidence="1">
    <location>
        <begin position="34"/>
        <end position="56"/>
    </location>
</feature>
<dbReference type="Proteomes" id="UP000182379">
    <property type="component" value="Unassembled WGS sequence"/>
</dbReference>
<evidence type="ECO:0000313" key="4">
    <source>
        <dbReference type="Proteomes" id="UP000182379"/>
    </source>
</evidence>
<dbReference type="SUPFAM" id="SSF56300">
    <property type="entry name" value="Metallo-dependent phosphatases"/>
    <property type="match status" value="1"/>
</dbReference>
<name>A0A1H2Y6R3_ACIFE</name>
<sequence length="363" mass="40361">MKSFFLTMLLVGLGGSSAIWAMYRTGLSFLRSWWTLGLFLGMPLCFVFSNVFLNAVPRNLLRFLAWAGGLWMGFLYYSVLGALVFLAALLVGKLGHWPFLAPRAARLLFAGTVLLVAAGCWQALHPVVRKMEYVTDKPVPGPYRIVFVSDLHFGGLFGTSYGENLVRRINGLQPDLVLLGGDMVDGDLPFVLQEGSLETLRNLRSQDGVYAVFGNHDKRLGSGVVERSFLEQDGIRFAVDENKSVNGWLSLTGMDDYLFGNRRAEYSPEPGKFNIFLEHEPRRIPEAASRGYDLYFAGHTHAGQMAPNRLITRKMYFLDYGSEEVENMLATVSSGYGLWGVPVRTGPKPEIVVVDIKKGAVEK</sequence>
<keyword evidence="1" id="KW-0812">Transmembrane</keyword>
<protein>
    <recommendedName>
        <fullName evidence="2">Calcineurin-like phosphoesterase domain-containing protein</fullName>
    </recommendedName>
</protein>
<comment type="caution">
    <text evidence="3">The sequence shown here is derived from an EMBL/GenBank/DDBJ whole genome shotgun (WGS) entry which is preliminary data.</text>
</comment>
<dbReference type="InterPro" id="IPR029052">
    <property type="entry name" value="Metallo-depent_PP-like"/>
</dbReference>
<feature type="transmembrane region" description="Helical" evidence="1">
    <location>
        <begin position="63"/>
        <end position="92"/>
    </location>
</feature>
<organism evidence="3 4">
    <name type="scientific">Acidaminococcus fermentans</name>
    <dbReference type="NCBI Taxonomy" id="905"/>
    <lineage>
        <taxon>Bacteria</taxon>
        <taxon>Bacillati</taxon>
        <taxon>Bacillota</taxon>
        <taxon>Negativicutes</taxon>
        <taxon>Acidaminococcales</taxon>
        <taxon>Acidaminococcaceae</taxon>
        <taxon>Acidaminococcus</taxon>
    </lineage>
</organism>
<keyword evidence="1" id="KW-1133">Transmembrane helix</keyword>
<evidence type="ECO:0000256" key="1">
    <source>
        <dbReference type="SAM" id="Phobius"/>
    </source>
</evidence>
<dbReference type="EMBL" id="FNOP01000010">
    <property type="protein sequence ID" value="SDX00892.1"/>
    <property type="molecule type" value="Genomic_DNA"/>
</dbReference>
<dbReference type="GO" id="GO:0016787">
    <property type="term" value="F:hydrolase activity"/>
    <property type="evidence" value="ECO:0007669"/>
    <property type="project" value="InterPro"/>
</dbReference>
<dbReference type="AlphaFoldDB" id="A0A1H2Y6R3"/>